<dbReference type="PANTHER" id="PTHR19303:SF71">
    <property type="entry name" value="ZINC FINGER PHD-TYPE DOMAIN-CONTAINING PROTEIN"/>
    <property type="match status" value="1"/>
</dbReference>
<evidence type="ECO:0000313" key="7">
    <source>
        <dbReference type="Proteomes" id="UP000327044"/>
    </source>
</evidence>
<proteinExistence type="predicted"/>
<feature type="domain" description="HTH CENPB-type" evidence="5">
    <location>
        <begin position="72"/>
        <end position="144"/>
    </location>
</feature>
<comment type="subcellular location">
    <subcellularLocation>
        <location evidence="1">Nucleus</location>
    </subcellularLocation>
</comment>
<gene>
    <name evidence="6" type="ORF">PPYR_04982</name>
</gene>
<feature type="domain" description="HTH CENPB-type" evidence="5">
    <location>
        <begin position="704"/>
        <end position="776"/>
    </location>
</feature>
<dbReference type="Pfam" id="PF05225">
    <property type="entry name" value="HTH_psq"/>
    <property type="match status" value="2"/>
</dbReference>
<evidence type="ECO:0000256" key="2">
    <source>
        <dbReference type="ARBA" id="ARBA00023125"/>
    </source>
</evidence>
<comment type="caution">
    <text evidence="6">The sequence shown here is derived from an EMBL/GenBank/DDBJ whole genome shotgun (WGS) entry which is preliminary data.</text>
</comment>
<feature type="region of interest" description="Disordered" evidence="4">
    <location>
        <begin position="515"/>
        <end position="554"/>
    </location>
</feature>
<dbReference type="Pfam" id="PF03184">
    <property type="entry name" value="DDE_1"/>
    <property type="match status" value="2"/>
</dbReference>
<dbReference type="PANTHER" id="PTHR19303">
    <property type="entry name" value="TRANSPOSON"/>
    <property type="match status" value="1"/>
</dbReference>
<keyword evidence="2" id="KW-0238">DNA-binding</keyword>
<dbReference type="Proteomes" id="UP000327044">
    <property type="component" value="Unassembled WGS sequence"/>
</dbReference>
<dbReference type="InterPro" id="IPR007889">
    <property type="entry name" value="HTH_Psq"/>
</dbReference>
<sequence length="1297" mass="147215">MGRIWARKTNRERITEQQLRNALEEVRKGSSIRRVAISFNISKSSLARHVSASQHVHNIVEFKYNPNIAVKQVFSTQQEEMICQYLKTASKMHYGLSTKQVKRLAYQYAIALKLQLPRQWEEKKEAGKEWLFGFMRRNRTLSIRAPEATSLSRSTSFNEKNVGDFFSNVKKLYDRHAFRADLIWNCDETALTTVHKPPKIIGEKGAKQIGQVTSAERGQLITLCCFVNATGNTVPPAFVFPRVNFKDFMLHGAPPGSLGLSHKSGWMTSDNFLLTLRHFIKHIKCSRDDPVVLFLDNHDSHVNISVIQEAKDNGVLLITFPPHCSHRLQPLDVCVYGPLKARYNQACDNWMTANPGKTLTIYNIAELGGSAFNSACTKDNIIKGFQKTGIWPYNPSVFSNDDFLMSYVTDRPFNENEQGNESTSVDKEHCNINCGSNESRFCEMNIPSTSTSTCMEQVLTPEHIMPYPKAAPRKVKQCRKRGKTRILTDTPEKEEIEELQKNKKCKQKIEQTKKRLGNGSSILPNNRKKETVIDDTDSSSESSMPDLHDSSGDEDLNFEKEDDFDFDIDSVTVGDFVLCKFLGKKQIVHYAARVNTLASKEMEVSFLRRKGTSSKFVFPTEEDSSTIPKIPIMGRIWARKTNRERITEQQLRNALEEVRKGSSIRRVAISFNISKSSLARHVSASQHVHNIVEFKYNPNIAVKQVFSTQQEEMICQYLKTASKMHYGLSTKQVKRLAYQYAIALKLQLPRQWEEKKEAGKEWLFGFMRRNRTLSIRAPEATSLSRSTSFNEKNVGDFFSNVKKLYDRHAFRADLIWNCDETALTTVHKPPKIIGEKGAKQIGQVTSAERGQLITLCCFVNATGNTVPPAFVFPRVNFKDFMLHGAPPGSLGLSHKSGWMTSDNFLLTLRHFIKHIKCSRDDPVVLFLDNHDSHVNISVIQEAKDNGVLLITFPPHCSHRLQPLDVCVYGPLKARYNQACDNWMTANPGKTLTIYNIAELGGSAFNSACTKDNIIKGFQKTGIWPYNPSVFSNDDFLMSYVTDRPFNENEQGNESTSVDKEHCNINCGSNESRFCEMNIPSTSTSTCMEQVLTPEHIMPYPKAAPRKVKQCRKRGKTRILTDTPEKEEIEELQKNKKCKQKIEQTKKRLGNGSSILPNNRKKETVIDDTDSSSESSMPDLHDSSGDEDLNFEKEDDFDFDIDSVTVGDFVLCKFLGKKQIVHYAARVNTLASKEMEVSFLRRKGTSSKFVFPTEEDSSTIPKSDIVLKLPSPQCFGGTQRTSSIFSFEINFDMFKNVR</sequence>
<keyword evidence="3" id="KW-0539">Nucleus</keyword>
<reference evidence="6 7" key="1">
    <citation type="journal article" date="2018" name="Elife">
        <title>Firefly genomes illuminate parallel origins of bioluminescence in beetles.</title>
        <authorList>
            <person name="Fallon T.R."/>
            <person name="Lower S.E."/>
            <person name="Chang C.H."/>
            <person name="Bessho-Uehara M."/>
            <person name="Martin G.J."/>
            <person name="Bewick A.J."/>
            <person name="Behringer M."/>
            <person name="Debat H.J."/>
            <person name="Wong I."/>
            <person name="Day J.C."/>
            <person name="Suvorov A."/>
            <person name="Silva C.J."/>
            <person name="Stanger-Hall K.F."/>
            <person name="Hall D.W."/>
            <person name="Schmitz R.J."/>
            <person name="Nelson D.R."/>
            <person name="Lewis S.M."/>
            <person name="Shigenobu S."/>
            <person name="Bybee S.M."/>
            <person name="Larracuente A.M."/>
            <person name="Oba Y."/>
            <person name="Weng J.K."/>
        </authorList>
    </citation>
    <scope>NUCLEOTIDE SEQUENCE [LARGE SCALE GENOMIC DNA]</scope>
    <source>
        <strain evidence="6">1611_PpyrPB1</strain>
        <tissue evidence="6">Whole body</tissue>
    </source>
</reference>
<name>A0A5N4AZP8_PHOPY</name>
<accession>A0A5N4AZP8</accession>
<dbReference type="InParanoid" id="A0A5N4AZP8"/>
<dbReference type="InterPro" id="IPR050863">
    <property type="entry name" value="CenT-Element_Derived"/>
</dbReference>
<evidence type="ECO:0000259" key="5">
    <source>
        <dbReference type="SMART" id="SM00674"/>
    </source>
</evidence>
<organism evidence="6 7">
    <name type="scientific">Photinus pyralis</name>
    <name type="common">Common eastern firefly</name>
    <name type="synonym">Lampyris pyralis</name>
    <dbReference type="NCBI Taxonomy" id="7054"/>
    <lineage>
        <taxon>Eukaryota</taxon>
        <taxon>Metazoa</taxon>
        <taxon>Ecdysozoa</taxon>
        <taxon>Arthropoda</taxon>
        <taxon>Hexapoda</taxon>
        <taxon>Insecta</taxon>
        <taxon>Pterygota</taxon>
        <taxon>Neoptera</taxon>
        <taxon>Endopterygota</taxon>
        <taxon>Coleoptera</taxon>
        <taxon>Polyphaga</taxon>
        <taxon>Elateriformia</taxon>
        <taxon>Elateroidea</taxon>
        <taxon>Lampyridae</taxon>
        <taxon>Lampyrinae</taxon>
        <taxon>Photinus</taxon>
    </lineage>
</organism>
<keyword evidence="7" id="KW-1185">Reference proteome</keyword>
<dbReference type="InterPro" id="IPR004875">
    <property type="entry name" value="DDE_SF_endonuclease_dom"/>
</dbReference>
<dbReference type="InterPro" id="IPR006600">
    <property type="entry name" value="HTH_CenpB_DNA-bd_dom"/>
</dbReference>
<evidence type="ECO:0000256" key="3">
    <source>
        <dbReference type="ARBA" id="ARBA00023242"/>
    </source>
</evidence>
<dbReference type="SMART" id="SM00674">
    <property type="entry name" value="CENPB"/>
    <property type="match status" value="2"/>
</dbReference>
<evidence type="ECO:0000256" key="1">
    <source>
        <dbReference type="ARBA" id="ARBA00004123"/>
    </source>
</evidence>
<dbReference type="EMBL" id="VVIM01000002">
    <property type="protein sequence ID" value="KAB0802796.1"/>
    <property type="molecule type" value="Genomic_DNA"/>
</dbReference>
<evidence type="ECO:0000256" key="4">
    <source>
        <dbReference type="SAM" id="MobiDB-lite"/>
    </source>
</evidence>
<protein>
    <recommendedName>
        <fullName evidence="5">HTH CENPB-type domain-containing protein</fullName>
    </recommendedName>
</protein>
<evidence type="ECO:0000313" key="6">
    <source>
        <dbReference type="EMBL" id="KAB0802796.1"/>
    </source>
</evidence>
<feature type="region of interest" description="Disordered" evidence="4">
    <location>
        <begin position="1147"/>
        <end position="1186"/>
    </location>
</feature>
<dbReference type="GO" id="GO:0005634">
    <property type="term" value="C:nucleus"/>
    <property type="evidence" value="ECO:0007669"/>
    <property type="project" value="UniProtKB-SubCell"/>
</dbReference>
<dbReference type="GO" id="GO:0003677">
    <property type="term" value="F:DNA binding"/>
    <property type="evidence" value="ECO:0007669"/>
    <property type="project" value="UniProtKB-KW"/>
</dbReference>